<proteinExistence type="predicted"/>
<reference evidence="1 2" key="1">
    <citation type="submission" date="2019-10" db="EMBL/GenBank/DDBJ databases">
        <title>Vibrio sp. nov., isolated from Coralline algae surface.</title>
        <authorList>
            <person name="Geng Y."/>
            <person name="Zhang X."/>
        </authorList>
    </citation>
    <scope>NUCLEOTIDE SEQUENCE [LARGE SCALE GENOMIC DNA]</scope>
    <source>
        <strain evidence="1 2">SM1977</strain>
    </source>
</reference>
<dbReference type="RefSeq" id="WP_153445593.1">
    <property type="nucleotide sequence ID" value="NZ_CP045699.1"/>
</dbReference>
<protein>
    <submittedName>
        <fullName evidence="1">Sulfur carrier protein ThiS</fullName>
    </submittedName>
</protein>
<dbReference type="InterPro" id="IPR016155">
    <property type="entry name" value="Mopterin_synth/thiamin_S_b"/>
</dbReference>
<name>A0A5Q0TB07_9VIBR</name>
<dbReference type="PANTHER" id="PTHR34472">
    <property type="entry name" value="SULFUR CARRIER PROTEIN THIS"/>
    <property type="match status" value="1"/>
</dbReference>
<gene>
    <name evidence="1" type="primary">thiS</name>
    <name evidence="1" type="ORF">GFB47_00305</name>
</gene>
<dbReference type="PANTHER" id="PTHR34472:SF1">
    <property type="entry name" value="SULFUR CARRIER PROTEIN THIS"/>
    <property type="match status" value="1"/>
</dbReference>
<dbReference type="Gene3D" id="3.10.20.30">
    <property type="match status" value="1"/>
</dbReference>
<dbReference type="NCBIfam" id="TIGR01683">
    <property type="entry name" value="thiS"/>
    <property type="match status" value="1"/>
</dbReference>
<sequence>MNIMVNEEVVLLDGVTSVSGLLTQLEIEINNIAITVNHTIVPHSCWDEFEINSGDQISLFQAIAGG</sequence>
<keyword evidence="2" id="KW-1185">Reference proteome</keyword>
<dbReference type="InterPro" id="IPR010035">
    <property type="entry name" value="Thi_S"/>
</dbReference>
<accession>A0A5Q0TB07</accession>
<organism evidence="1 2">
    <name type="scientific">Vibrio algicola</name>
    <dbReference type="NCBI Taxonomy" id="2662262"/>
    <lineage>
        <taxon>Bacteria</taxon>
        <taxon>Pseudomonadati</taxon>
        <taxon>Pseudomonadota</taxon>
        <taxon>Gammaproteobacteria</taxon>
        <taxon>Vibrionales</taxon>
        <taxon>Vibrionaceae</taxon>
        <taxon>Vibrio</taxon>
    </lineage>
</organism>
<dbReference type="InterPro" id="IPR012675">
    <property type="entry name" value="Beta-grasp_dom_sf"/>
</dbReference>
<dbReference type="CDD" id="cd00565">
    <property type="entry name" value="Ubl_ThiS"/>
    <property type="match status" value="1"/>
</dbReference>
<evidence type="ECO:0000313" key="1">
    <source>
        <dbReference type="EMBL" id="QGA64004.1"/>
    </source>
</evidence>
<dbReference type="Proteomes" id="UP000348942">
    <property type="component" value="Chromosome 1"/>
</dbReference>
<dbReference type="InterPro" id="IPR003749">
    <property type="entry name" value="ThiS/MoaD-like"/>
</dbReference>
<evidence type="ECO:0000313" key="2">
    <source>
        <dbReference type="Proteomes" id="UP000348942"/>
    </source>
</evidence>
<dbReference type="EMBL" id="CP045699">
    <property type="protein sequence ID" value="QGA64004.1"/>
    <property type="molecule type" value="Genomic_DNA"/>
</dbReference>
<dbReference type="Pfam" id="PF02597">
    <property type="entry name" value="ThiS"/>
    <property type="match status" value="1"/>
</dbReference>
<dbReference type="AlphaFoldDB" id="A0A5Q0TB07"/>
<dbReference type="SUPFAM" id="SSF54285">
    <property type="entry name" value="MoaD/ThiS"/>
    <property type="match status" value="1"/>
</dbReference>